<dbReference type="PANTHER" id="PTHR23131">
    <property type="entry name" value="ENDORIBONUCLEASE LACTB2"/>
    <property type="match status" value="1"/>
</dbReference>
<organism evidence="6 7">
    <name type="scientific">Seiridium unicorne</name>
    <dbReference type="NCBI Taxonomy" id="138068"/>
    <lineage>
        <taxon>Eukaryota</taxon>
        <taxon>Fungi</taxon>
        <taxon>Dikarya</taxon>
        <taxon>Ascomycota</taxon>
        <taxon>Pezizomycotina</taxon>
        <taxon>Sordariomycetes</taxon>
        <taxon>Xylariomycetidae</taxon>
        <taxon>Amphisphaeriales</taxon>
        <taxon>Sporocadaceae</taxon>
        <taxon>Seiridium</taxon>
    </lineage>
</organism>
<dbReference type="PANTHER" id="PTHR23131:SF0">
    <property type="entry name" value="ENDORIBONUCLEASE LACTB2"/>
    <property type="match status" value="1"/>
</dbReference>
<dbReference type="CDD" id="cd07722">
    <property type="entry name" value="LACTB2-like_MBL-fold"/>
    <property type="match status" value="1"/>
</dbReference>
<comment type="similarity">
    <text evidence="1">Belongs to the metallo-beta-lactamase superfamily. Glyoxalase II family.</text>
</comment>
<dbReference type="InterPro" id="IPR047921">
    <property type="entry name" value="LACTB2-like_MBL-fold"/>
</dbReference>
<evidence type="ECO:0000256" key="3">
    <source>
        <dbReference type="ARBA" id="ARBA00022801"/>
    </source>
</evidence>
<dbReference type="InterPro" id="IPR041516">
    <property type="entry name" value="LACTB2_WH"/>
</dbReference>
<evidence type="ECO:0000256" key="2">
    <source>
        <dbReference type="ARBA" id="ARBA00022723"/>
    </source>
</evidence>
<evidence type="ECO:0000256" key="1">
    <source>
        <dbReference type="ARBA" id="ARBA00006759"/>
    </source>
</evidence>
<evidence type="ECO:0000313" key="6">
    <source>
        <dbReference type="EMBL" id="KAK9421176.1"/>
    </source>
</evidence>
<dbReference type="Gene3D" id="1.10.10.10">
    <property type="entry name" value="Winged helix-like DNA-binding domain superfamily/Winged helix DNA-binding domain"/>
    <property type="match status" value="1"/>
</dbReference>
<keyword evidence="2" id="KW-0479">Metal-binding</keyword>
<name>A0ABR2V367_9PEZI</name>
<gene>
    <name evidence="6" type="ORF">SUNI508_06024</name>
</gene>
<dbReference type="SMART" id="SM00849">
    <property type="entry name" value="Lactamase_B"/>
    <property type="match status" value="1"/>
</dbReference>
<dbReference type="InterPro" id="IPR050662">
    <property type="entry name" value="Sec-metab_biosynth-thioest"/>
</dbReference>
<proteinExistence type="inferred from homology"/>
<dbReference type="Pfam" id="PF00753">
    <property type="entry name" value="Lactamase_B"/>
    <property type="match status" value="1"/>
</dbReference>
<keyword evidence="4" id="KW-0862">Zinc</keyword>
<protein>
    <submittedName>
        <fullName evidence="6">Metallo-beta-lactamase domain-containing protein</fullName>
    </submittedName>
</protein>
<comment type="caution">
    <text evidence="6">The sequence shown here is derived from an EMBL/GenBank/DDBJ whole genome shotgun (WGS) entry which is preliminary data.</text>
</comment>
<evidence type="ECO:0000256" key="4">
    <source>
        <dbReference type="ARBA" id="ARBA00022833"/>
    </source>
</evidence>
<evidence type="ECO:0000313" key="7">
    <source>
        <dbReference type="Proteomes" id="UP001408356"/>
    </source>
</evidence>
<dbReference type="EMBL" id="JARVKF010000201">
    <property type="protein sequence ID" value="KAK9421176.1"/>
    <property type="molecule type" value="Genomic_DNA"/>
</dbReference>
<dbReference type="Pfam" id="PF17778">
    <property type="entry name" value="WHD_BLACT"/>
    <property type="match status" value="1"/>
</dbReference>
<reference evidence="6 7" key="1">
    <citation type="journal article" date="2024" name="J. Plant Pathol.">
        <title>Sequence and assembly of the genome of Seiridium unicorne, isolate CBS 538.82, causal agent of cypress canker disease.</title>
        <authorList>
            <person name="Scali E."/>
            <person name="Rocca G.D."/>
            <person name="Danti R."/>
            <person name="Garbelotto M."/>
            <person name="Barberini S."/>
            <person name="Baroncelli R."/>
            <person name="Emiliani G."/>
        </authorList>
    </citation>
    <scope>NUCLEOTIDE SEQUENCE [LARGE SCALE GENOMIC DNA]</scope>
    <source>
        <strain evidence="6 7">BM-138-508</strain>
    </source>
</reference>
<evidence type="ECO:0000259" key="5">
    <source>
        <dbReference type="SMART" id="SM00849"/>
    </source>
</evidence>
<dbReference type="InterPro" id="IPR036866">
    <property type="entry name" value="RibonucZ/Hydroxyglut_hydro"/>
</dbReference>
<dbReference type="SUPFAM" id="SSF56281">
    <property type="entry name" value="Metallo-hydrolase/oxidoreductase"/>
    <property type="match status" value="1"/>
</dbReference>
<dbReference type="InterPro" id="IPR001279">
    <property type="entry name" value="Metallo-B-lactamas"/>
</dbReference>
<dbReference type="Proteomes" id="UP001408356">
    <property type="component" value="Unassembled WGS sequence"/>
</dbReference>
<dbReference type="Gene3D" id="3.60.15.10">
    <property type="entry name" value="Ribonuclease Z/Hydroxyacylglutathione hydrolase-like"/>
    <property type="match status" value="1"/>
</dbReference>
<keyword evidence="7" id="KW-1185">Reference proteome</keyword>
<dbReference type="InterPro" id="IPR036388">
    <property type="entry name" value="WH-like_DNA-bd_sf"/>
</dbReference>
<accession>A0ABR2V367</accession>
<feature type="domain" description="Metallo-beta-lactamase" evidence="5">
    <location>
        <begin position="163"/>
        <end position="317"/>
    </location>
</feature>
<sequence length="420" mass="46241">MGFWMRHVRTPTALRVPPGFKEIVVSIDALLAFSRRLIKLLQSRQGSTAVAWGGKALEIAYQHLIKRLIRALAAGFQGFIPALQAPTTDALRLLRYLNLSKTNFRDDPHRLHGVSPGMKSLSTLTTGIRTMAAQLVSLPEVERLSPAVIRILGGNPGKFSLQGTNTYIVGTGPNRLLIDSGQGMPSWIATLKRILTEEKISIKSALLTHWHHDHIDGVPDLLGHSPDTAIYKRDPHQGWLDIEDGQTFEVEGASLKAVHTPGHAIDHMVFVFKEENALFTGDNVLGQGTAVFEDLGTYLRSLEKMGKLVSGRGYPGHGPVLSDVNAKINEYISHRYEREKQVIQTLGSAKAPSDLTNKSTGLNEAWTPTELVKVIYAAYPESLHGPAVGGIVQILQKLQKEDKVLLEDGESWRLKDRSSL</sequence>
<keyword evidence="3" id="KW-0378">Hydrolase</keyword>